<reference evidence="1 2" key="1">
    <citation type="submission" date="2024-05" db="EMBL/GenBank/DDBJ databases">
        <title>Genome sequencing and assembly of Indian major carp, Cirrhinus mrigala (Hamilton, 1822).</title>
        <authorList>
            <person name="Mohindra V."/>
            <person name="Chowdhury L.M."/>
            <person name="Lal K."/>
            <person name="Jena J.K."/>
        </authorList>
    </citation>
    <scope>NUCLEOTIDE SEQUENCE [LARGE SCALE GENOMIC DNA]</scope>
    <source>
        <strain evidence="1">CM1030</strain>
        <tissue evidence="1">Blood</tissue>
    </source>
</reference>
<dbReference type="Proteomes" id="UP001529510">
    <property type="component" value="Unassembled WGS sequence"/>
</dbReference>
<protein>
    <submittedName>
        <fullName evidence="1">Uncharacterized protein</fullName>
    </submittedName>
</protein>
<gene>
    <name evidence="1" type="ORF">M9458_047545</name>
</gene>
<organism evidence="1 2">
    <name type="scientific">Cirrhinus mrigala</name>
    <name type="common">Mrigala</name>
    <dbReference type="NCBI Taxonomy" id="683832"/>
    <lineage>
        <taxon>Eukaryota</taxon>
        <taxon>Metazoa</taxon>
        <taxon>Chordata</taxon>
        <taxon>Craniata</taxon>
        <taxon>Vertebrata</taxon>
        <taxon>Euteleostomi</taxon>
        <taxon>Actinopterygii</taxon>
        <taxon>Neopterygii</taxon>
        <taxon>Teleostei</taxon>
        <taxon>Ostariophysi</taxon>
        <taxon>Cypriniformes</taxon>
        <taxon>Cyprinidae</taxon>
        <taxon>Labeoninae</taxon>
        <taxon>Labeonini</taxon>
        <taxon>Cirrhinus</taxon>
    </lineage>
</organism>
<keyword evidence="2" id="KW-1185">Reference proteome</keyword>
<feature type="non-terminal residue" evidence="1">
    <location>
        <position position="1"/>
    </location>
</feature>
<dbReference type="EMBL" id="JAMKFB020000024">
    <property type="protein sequence ID" value="KAL0156299.1"/>
    <property type="molecule type" value="Genomic_DNA"/>
</dbReference>
<proteinExistence type="predicted"/>
<accession>A0ABD0N2B1</accession>
<feature type="non-terminal residue" evidence="1">
    <location>
        <position position="58"/>
    </location>
</feature>
<sequence length="58" mass="6390">GYTCNLEFGTCVKASSLHSVPLTRLQTQTDRRSEEEVLCDASTRCSNTQSCCRLSDST</sequence>
<name>A0ABD0N2B1_CIRMR</name>
<evidence type="ECO:0000313" key="1">
    <source>
        <dbReference type="EMBL" id="KAL0156299.1"/>
    </source>
</evidence>
<dbReference type="AlphaFoldDB" id="A0ABD0N2B1"/>
<evidence type="ECO:0000313" key="2">
    <source>
        <dbReference type="Proteomes" id="UP001529510"/>
    </source>
</evidence>
<comment type="caution">
    <text evidence="1">The sequence shown here is derived from an EMBL/GenBank/DDBJ whole genome shotgun (WGS) entry which is preliminary data.</text>
</comment>